<dbReference type="FunFam" id="1.10.750.20:FF:000001">
    <property type="entry name" value="Ankyrin repeat and SOCS box containing 1"/>
    <property type="match status" value="1"/>
</dbReference>
<organism evidence="8 9">
    <name type="scientific">Etheostoma spectabile</name>
    <name type="common">orangethroat darter</name>
    <dbReference type="NCBI Taxonomy" id="54343"/>
    <lineage>
        <taxon>Eukaryota</taxon>
        <taxon>Metazoa</taxon>
        <taxon>Chordata</taxon>
        <taxon>Craniata</taxon>
        <taxon>Vertebrata</taxon>
        <taxon>Euteleostomi</taxon>
        <taxon>Actinopterygii</taxon>
        <taxon>Neopterygii</taxon>
        <taxon>Teleostei</taxon>
        <taxon>Neoteleostei</taxon>
        <taxon>Acanthomorphata</taxon>
        <taxon>Eupercaria</taxon>
        <taxon>Perciformes</taxon>
        <taxon>Percoidei</taxon>
        <taxon>Percidae</taxon>
        <taxon>Etheostomatinae</taxon>
        <taxon>Etheostoma</taxon>
    </lineage>
</organism>
<name>A0A5J5D3W4_9PERO</name>
<dbReference type="PANTHER" id="PTHR24136:SF17">
    <property type="entry name" value="ANKYRIN REPEAT AND SOCS BOX PROTEIN 9"/>
    <property type="match status" value="1"/>
</dbReference>
<feature type="repeat" description="ANK" evidence="6">
    <location>
        <begin position="65"/>
        <end position="97"/>
    </location>
</feature>
<dbReference type="Proteomes" id="UP000327493">
    <property type="component" value="Chromosome 11"/>
</dbReference>
<dbReference type="UniPathway" id="UPA00143"/>
<dbReference type="PANTHER" id="PTHR24136">
    <property type="entry name" value="SOWAH (DROSOPHILA) HOMOLOG"/>
    <property type="match status" value="1"/>
</dbReference>
<evidence type="ECO:0000256" key="5">
    <source>
        <dbReference type="ARBA" id="ARBA00023043"/>
    </source>
</evidence>
<dbReference type="GO" id="GO:0035556">
    <property type="term" value="P:intracellular signal transduction"/>
    <property type="evidence" value="ECO:0007669"/>
    <property type="project" value="InterPro"/>
</dbReference>
<dbReference type="InterPro" id="IPR036770">
    <property type="entry name" value="Ankyrin_rpt-contain_sf"/>
</dbReference>
<keyword evidence="9" id="KW-1185">Reference proteome</keyword>
<dbReference type="CDD" id="cd03716">
    <property type="entry name" value="SOCS_ASB_like"/>
    <property type="match status" value="1"/>
</dbReference>
<dbReference type="SMART" id="SM00969">
    <property type="entry name" value="SOCS_box"/>
    <property type="match status" value="1"/>
</dbReference>
<proteinExistence type="inferred from homology"/>
<evidence type="ECO:0000256" key="3">
    <source>
        <dbReference type="ARBA" id="ARBA00022737"/>
    </source>
</evidence>
<protein>
    <recommendedName>
        <fullName evidence="7">SOCS box domain-containing protein</fullName>
    </recommendedName>
</protein>
<keyword evidence="3" id="KW-0677">Repeat</keyword>
<dbReference type="InterPro" id="IPR036036">
    <property type="entry name" value="SOCS_box-like_dom_sf"/>
</dbReference>
<dbReference type="PROSITE" id="PS50088">
    <property type="entry name" value="ANK_REPEAT"/>
    <property type="match status" value="5"/>
</dbReference>
<accession>A0A5J5D3W4</accession>
<feature type="domain" description="SOCS box" evidence="7">
    <location>
        <begin position="242"/>
        <end position="294"/>
    </location>
</feature>
<dbReference type="Pfam" id="PF12796">
    <property type="entry name" value="Ank_2"/>
    <property type="match status" value="3"/>
</dbReference>
<gene>
    <name evidence="8" type="ORF">FQN60_001268</name>
</gene>
<evidence type="ECO:0000259" key="7">
    <source>
        <dbReference type="PROSITE" id="PS50225"/>
    </source>
</evidence>
<dbReference type="InterPro" id="IPR002110">
    <property type="entry name" value="Ankyrin_rpt"/>
</dbReference>
<evidence type="ECO:0000256" key="1">
    <source>
        <dbReference type="ARBA" id="ARBA00004906"/>
    </source>
</evidence>
<comment type="pathway">
    <text evidence="1">Protein modification; protein ubiquitination.</text>
</comment>
<dbReference type="GO" id="GO:0045732">
    <property type="term" value="P:positive regulation of protein catabolic process"/>
    <property type="evidence" value="ECO:0007669"/>
    <property type="project" value="TreeGrafter"/>
</dbReference>
<evidence type="ECO:0000256" key="4">
    <source>
        <dbReference type="ARBA" id="ARBA00022786"/>
    </source>
</evidence>
<keyword evidence="5 6" id="KW-0040">ANK repeat</keyword>
<dbReference type="Pfam" id="PF07525">
    <property type="entry name" value="SOCS_box"/>
    <property type="match status" value="1"/>
</dbReference>
<reference evidence="8 9" key="1">
    <citation type="submission" date="2019-08" db="EMBL/GenBank/DDBJ databases">
        <title>A chromosome-level genome assembly, high-density linkage maps, and genome scans reveal the genomic architecture of hybrid incompatibilities underlying speciation via character displacement in darters (Percidae: Etheostominae).</title>
        <authorList>
            <person name="Moran R.L."/>
            <person name="Catchen J.M."/>
            <person name="Fuller R.C."/>
        </authorList>
    </citation>
    <scope>NUCLEOTIDE SEQUENCE [LARGE SCALE GENOMIC DNA]</scope>
    <source>
        <strain evidence="8">EspeVRDwgs_2016</strain>
        <tissue evidence="8">Muscle</tissue>
    </source>
</reference>
<dbReference type="EMBL" id="VOFY01000011">
    <property type="protein sequence ID" value="KAA8588074.1"/>
    <property type="molecule type" value="Genomic_DNA"/>
</dbReference>
<dbReference type="InterPro" id="IPR001496">
    <property type="entry name" value="SOCS_box"/>
</dbReference>
<sequence>MSAGDKETPRDTTGQSGTAVFFSNPLMSDFECDWSPIHNAAFNGHVLALQRLIDQGTCVNLNTLNQVSPLHGACLQGHMACAKLLVENGANVNSSTVDGQTPLSEACSRGHVTCVSLLLQQGATPRGTSHTSSPIHRAVAKGHTECIEPLVQHGADVDQYIDQSGFPLHVACSNQHLSSVWKLLQLGASVNSSVSGDSPLHIAARLSSPEMVSVLLEHGADRSLRNSEGKQPLDLAPSNSPVERMLRQAGGVSPLMQLCRLYIRKTLGKQRLGGIPNLHLPTKVRHYLLYQSDPGGDLMH</sequence>
<dbReference type="PROSITE" id="PS50225">
    <property type="entry name" value="SOCS"/>
    <property type="match status" value="1"/>
</dbReference>
<evidence type="ECO:0000256" key="2">
    <source>
        <dbReference type="ARBA" id="ARBA00005949"/>
    </source>
</evidence>
<dbReference type="Gene3D" id="1.10.750.20">
    <property type="entry name" value="SOCS box"/>
    <property type="match status" value="1"/>
</dbReference>
<dbReference type="PRINTS" id="PR01415">
    <property type="entry name" value="ANKYRIN"/>
</dbReference>
<dbReference type="Gene3D" id="1.25.40.20">
    <property type="entry name" value="Ankyrin repeat-containing domain"/>
    <property type="match status" value="1"/>
</dbReference>
<comment type="caution">
    <text evidence="8">The sequence shown here is derived from an EMBL/GenBank/DDBJ whole genome shotgun (WGS) entry which is preliminary data.</text>
</comment>
<evidence type="ECO:0000313" key="8">
    <source>
        <dbReference type="EMBL" id="KAA8588074.1"/>
    </source>
</evidence>
<dbReference type="SUPFAM" id="SSF158235">
    <property type="entry name" value="SOCS box-like"/>
    <property type="match status" value="1"/>
</dbReference>
<feature type="repeat" description="ANK" evidence="6">
    <location>
        <begin position="163"/>
        <end position="195"/>
    </location>
</feature>
<keyword evidence="4" id="KW-0833">Ubl conjugation pathway</keyword>
<dbReference type="InterPro" id="IPR051573">
    <property type="entry name" value="Ankyrin-SOCS_box_domain"/>
</dbReference>
<dbReference type="AlphaFoldDB" id="A0A5J5D3W4"/>
<dbReference type="GO" id="GO:0016567">
    <property type="term" value="P:protein ubiquitination"/>
    <property type="evidence" value="ECO:0007669"/>
    <property type="project" value="UniProtKB-UniPathway"/>
</dbReference>
<evidence type="ECO:0000256" key="6">
    <source>
        <dbReference type="PROSITE-ProRule" id="PRU00023"/>
    </source>
</evidence>
<feature type="repeat" description="ANK" evidence="6">
    <location>
        <begin position="130"/>
        <end position="162"/>
    </location>
</feature>
<dbReference type="OrthoDB" id="3246549at2759"/>
<dbReference type="SMART" id="SM00248">
    <property type="entry name" value="ANK"/>
    <property type="match status" value="6"/>
</dbReference>
<feature type="repeat" description="ANK" evidence="6">
    <location>
        <begin position="195"/>
        <end position="227"/>
    </location>
</feature>
<evidence type="ECO:0000313" key="9">
    <source>
        <dbReference type="Proteomes" id="UP000327493"/>
    </source>
</evidence>
<comment type="similarity">
    <text evidence="2">Belongs to the ankyrin SOCS box (ASB) family.</text>
</comment>
<feature type="repeat" description="ANK" evidence="6">
    <location>
        <begin position="98"/>
        <end position="130"/>
    </location>
</feature>
<dbReference type="FunFam" id="1.25.40.20:FF:000016">
    <property type="entry name" value="Ankyrin repeat and SOCS box containing 5"/>
    <property type="match status" value="1"/>
</dbReference>
<dbReference type="PROSITE" id="PS50297">
    <property type="entry name" value="ANK_REP_REGION"/>
    <property type="match status" value="4"/>
</dbReference>
<dbReference type="SUPFAM" id="SSF48403">
    <property type="entry name" value="Ankyrin repeat"/>
    <property type="match status" value="1"/>
</dbReference>